<protein>
    <submittedName>
        <fullName evidence="1">Uncharacterized protein</fullName>
    </submittedName>
</protein>
<sequence>MATRDSAQFLPCEECGKHGFIFMPGLSSTIPFFSKEFGLEIVDMLRENGHINEEDACSITMQITNSQLVESFCDEDLYVLQKRQQSKNVLVVHEQGDVLLEQARRASRARMN</sequence>
<organism evidence="1 2">
    <name type="scientific">Candidatus Zambryskibacteria bacterium CG_4_9_14_3_um_filter_40_16</name>
    <dbReference type="NCBI Taxonomy" id="1975111"/>
    <lineage>
        <taxon>Bacteria</taxon>
        <taxon>Candidatus Zambryskiibacteriota</taxon>
    </lineage>
</organism>
<reference evidence="2" key="1">
    <citation type="submission" date="2017-09" db="EMBL/GenBank/DDBJ databases">
        <title>Depth-based differentiation of microbial function through sediment-hosted aquifers and enrichment of novel symbionts in the deep terrestrial subsurface.</title>
        <authorList>
            <person name="Probst A.J."/>
            <person name="Ladd B."/>
            <person name="Jarett J.K."/>
            <person name="Geller-Mcgrath D.E."/>
            <person name="Sieber C.M.K."/>
            <person name="Emerson J.B."/>
            <person name="Anantharaman K."/>
            <person name="Thomas B.C."/>
            <person name="Malmstrom R."/>
            <person name="Stieglmeier M."/>
            <person name="Klingl A."/>
            <person name="Woyke T."/>
            <person name="Ryan C.M."/>
            <person name="Banfield J.F."/>
        </authorList>
    </citation>
    <scope>NUCLEOTIDE SEQUENCE [LARGE SCALE GENOMIC DNA]</scope>
</reference>
<dbReference type="AlphaFoldDB" id="A0A2M7WUL3"/>
<accession>A0A2M7WUL3</accession>
<name>A0A2M7WUL3_9BACT</name>
<comment type="caution">
    <text evidence="1">The sequence shown here is derived from an EMBL/GenBank/DDBJ whole genome shotgun (WGS) entry which is preliminary data.</text>
</comment>
<evidence type="ECO:0000313" key="1">
    <source>
        <dbReference type="EMBL" id="PJA33802.1"/>
    </source>
</evidence>
<proteinExistence type="predicted"/>
<evidence type="ECO:0000313" key="2">
    <source>
        <dbReference type="Proteomes" id="UP000231487"/>
    </source>
</evidence>
<dbReference type="EMBL" id="PFXE01000019">
    <property type="protein sequence ID" value="PJA33802.1"/>
    <property type="molecule type" value="Genomic_DNA"/>
</dbReference>
<dbReference type="Proteomes" id="UP000231487">
    <property type="component" value="Unassembled WGS sequence"/>
</dbReference>
<gene>
    <name evidence="1" type="ORF">CO184_01005</name>
</gene>